<proteinExistence type="predicted"/>
<sequence length="49" mass="5482">MKHRKQWSRGTVQTPPGKGNSVMIIIKDGNATQTHGKQEKSRGGRDEIH</sequence>
<gene>
    <name evidence="2" type="primary">GLEAN_04332</name>
    <name evidence="2" type="ORF">TcasGA2_TC004332</name>
</gene>
<accession>D7GXJ7</accession>
<organism evidence="2 3">
    <name type="scientific">Tribolium castaneum</name>
    <name type="common">Red flour beetle</name>
    <dbReference type="NCBI Taxonomy" id="7070"/>
    <lineage>
        <taxon>Eukaryota</taxon>
        <taxon>Metazoa</taxon>
        <taxon>Ecdysozoa</taxon>
        <taxon>Arthropoda</taxon>
        <taxon>Hexapoda</taxon>
        <taxon>Insecta</taxon>
        <taxon>Pterygota</taxon>
        <taxon>Neoptera</taxon>
        <taxon>Endopterygota</taxon>
        <taxon>Coleoptera</taxon>
        <taxon>Polyphaga</taxon>
        <taxon>Cucujiformia</taxon>
        <taxon>Tenebrionidae</taxon>
        <taxon>Tenebrionidae incertae sedis</taxon>
        <taxon>Tribolium</taxon>
    </lineage>
</organism>
<feature type="compositionally biased region" description="Basic and acidic residues" evidence="1">
    <location>
        <begin position="36"/>
        <end position="49"/>
    </location>
</feature>
<reference evidence="2 3" key="2">
    <citation type="journal article" date="2010" name="Nucleic Acids Res.">
        <title>BeetleBase in 2010: revisions to provide comprehensive genomic information for Tribolium castaneum.</title>
        <authorList>
            <person name="Kim H.S."/>
            <person name="Murphy T."/>
            <person name="Xia J."/>
            <person name="Caragea D."/>
            <person name="Park Y."/>
            <person name="Beeman R.W."/>
            <person name="Lorenzen M.D."/>
            <person name="Butcher S."/>
            <person name="Manak J.R."/>
            <person name="Brown S.J."/>
        </authorList>
    </citation>
    <scope>NUCLEOTIDE SEQUENCE [LARGE SCALE GENOMIC DNA]</scope>
    <source>
        <strain evidence="2 3">Georgia GA2</strain>
    </source>
</reference>
<evidence type="ECO:0000256" key="1">
    <source>
        <dbReference type="SAM" id="MobiDB-lite"/>
    </source>
</evidence>
<evidence type="ECO:0000313" key="3">
    <source>
        <dbReference type="Proteomes" id="UP000007266"/>
    </source>
</evidence>
<dbReference type="EMBL" id="KQ971531">
    <property type="protein sequence ID" value="EFA13407.1"/>
    <property type="molecule type" value="Genomic_DNA"/>
</dbReference>
<reference evidence="2 3" key="1">
    <citation type="journal article" date="2008" name="Nature">
        <title>The genome of the model beetle and pest Tribolium castaneum.</title>
        <authorList>
            <consortium name="Tribolium Genome Sequencing Consortium"/>
            <person name="Richards S."/>
            <person name="Gibbs R.A."/>
            <person name="Weinstock G.M."/>
            <person name="Brown S.J."/>
            <person name="Denell R."/>
            <person name="Beeman R.W."/>
            <person name="Gibbs R."/>
            <person name="Beeman R.W."/>
            <person name="Brown S.J."/>
            <person name="Bucher G."/>
            <person name="Friedrich M."/>
            <person name="Grimmelikhuijzen C.J."/>
            <person name="Klingler M."/>
            <person name="Lorenzen M."/>
            <person name="Richards S."/>
            <person name="Roth S."/>
            <person name="Schroder R."/>
            <person name="Tautz D."/>
            <person name="Zdobnov E.M."/>
            <person name="Muzny D."/>
            <person name="Gibbs R.A."/>
            <person name="Weinstock G.M."/>
            <person name="Attaway T."/>
            <person name="Bell S."/>
            <person name="Buhay C.J."/>
            <person name="Chandrabose M.N."/>
            <person name="Chavez D."/>
            <person name="Clerk-Blankenburg K.P."/>
            <person name="Cree A."/>
            <person name="Dao M."/>
            <person name="Davis C."/>
            <person name="Chacko J."/>
            <person name="Dinh H."/>
            <person name="Dugan-Rocha S."/>
            <person name="Fowler G."/>
            <person name="Garner T.T."/>
            <person name="Garnes J."/>
            <person name="Gnirke A."/>
            <person name="Hawes A."/>
            <person name="Hernandez J."/>
            <person name="Hines S."/>
            <person name="Holder M."/>
            <person name="Hume J."/>
            <person name="Jhangiani S.N."/>
            <person name="Joshi V."/>
            <person name="Khan Z.M."/>
            <person name="Jackson L."/>
            <person name="Kovar C."/>
            <person name="Kowis A."/>
            <person name="Lee S."/>
            <person name="Lewis L.R."/>
            <person name="Margolis J."/>
            <person name="Morgan M."/>
            <person name="Nazareth L.V."/>
            <person name="Nguyen N."/>
            <person name="Okwuonu G."/>
            <person name="Parker D."/>
            <person name="Richards S."/>
            <person name="Ruiz S.J."/>
            <person name="Santibanez J."/>
            <person name="Savard J."/>
            <person name="Scherer S.E."/>
            <person name="Schneider B."/>
            <person name="Sodergren E."/>
            <person name="Tautz D."/>
            <person name="Vattahil S."/>
            <person name="Villasana D."/>
            <person name="White C.S."/>
            <person name="Wright R."/>
            <person name="Park Y."/>
            <person name="Beeman R.W."/>
            <person name="Lord J."/>
            <person name="Oppert B."/>
            <person name="Lorenzen M."/>
            <person name="Brown S."/>
            <person name="Wang L."/>
            <person name="Savard J."/>
            <person name="Tautz D."/>
            <person name="Richards S."/>
            <person name="Weinstock G."/>
            <person name="Gibbs R.A."/>
            <person name="Liu Y."/>
            <person name="Worley K."/>
            <person name="Weinstock G."/>
            <person name="Elsik C.G."/>
            <person name="Reese J.T."/>
            <person name="Elhaik E."/>
            <person name="Landan G."/>
            <person name="Graur D."/>
            <person name="Arensburger P."/>
            <person name="Atkinson P."/>
            <person name="Beeman R.W."/>
            <person name="Beidler J."/>
            <person name="Brown S.J."/>
            <person name="Demuth J.P."/>
            <person name="Drury D.W."/>
            <person name="Du Y.Z."/>
            <person name="Fujiwara H."/>
            <person name="Lorenzen M."/>
            <person name="Maselli V."/>
            <person name="Osanai M."/>
            <person name="Park Y."/>
            <person name="Robertson H.M."/>
            <person name="Tu Z."/>
            <person name="Wang J.J."/>
            <person name="Wang S."/>
            <person name="Richards S."/>
            <person name="Song H."/>
            <person name="Zhang L."/>
            <person name="Sodergren E."/>
            <person name="Werner D."/>
            <person name="Stanke M."/>
            <person name="Morgenstern B."/>
            <person name="Solovyev V."/>
            <person name="Kosarev P."/>
            <person name="Brown G."/>
            <person name="Chen H.C."/>
            <person name="Ermolaeva O."/>
            <person name="Hlavina W."/>
            <person name="Kapustin Y."/>
            <person name="Kiryutin B."/>
            <person name="Kitts P."/>
            <person name="Maglott D."/>
            <person name="Pruitt K."/>
            <person name="Sapojnikov V."/>
            <person name="Souvorov A."/>
            <person name="Mackey A.J."/>
            <person name="Waterhouse R.M."/>
            <person name="Wyder S."/>
            <person name="Zdobnov E.M."/>
            <person name="Zdobnov E.M."/>
            <person name="Wyder S."/>
            <person name="Kriventseva E.V."/>
            <person name="Kadowaki T."/>
            <person name="Bork P."/>
            <person name="Aranda M."/>
            <person name="Bao R."/>
            <person name="Beermann A."/>
            <person name="Berns N."/>
            <person name="Bolognesi R."/>
            <person name="Bonneton F."/>
            <person name="Bopp D."/>
            <person name="Brown S.J."/>
            <person name="Bucher G."/>
            <person name="Butts T."/>
            <person name="Chaumot A."/>
            <person name="Denell R.E."/>
            <person name="Ferrier D.E."/>
            <person name="Friedrich M."/>
            <person name="Gordon C.M."/>
            <person name="Jindra M."/>
            <person name="Klingler M."/>
            <person name="Lan Q."/>
            <person name="Lattorff H.M."/>
            <person name="Laudet V."/>
            <person name="von Levetsow C."/>
            <person name="Liu Z."/>
            <person name="Lutz R."/>
            <person name="Lynch J.A."/>
            <person name="da Fonseca R.N."/>
            <person name="Posnien N."/>
            <person name="Reuter R."/>
            <person name="Roth S."/>
            <person name="Savard J."/>
            <person name="Schinko J.B."/>
            <person name="Schmitt C."/>
            <person name="Schoppmeier M."/>
            <person name="Schroder R."/>
            <person name="Shippy T.D."/>
            <person name="Simonnet F."/>
            <person name="Marques-Souza H."/>
            <person name="Tautz D."/>
            <person name="Tomoyasu Y."/>
            <person name="Trauner J."/>
            <person name="Van der Zee M."/>
            <person name="Vervoort M."/>
            <person name="Wittkopp N."/>
            <person name="Wimmer E.A."/>
            <person name="Yang X."/>
            <person name="Jones A.K."/>
            <person name="Sattelle D.B."/>
            <person name="Ebert P.R."/>
            <person name="Nelson D."/>
            <person name="Scott J.G."/>
            <person name="Beeman R.W."/>
            <person name="Muthukrishnan S."/>
            <person name="Kramer K.J."/>
            <person name="Arakane Y."/>
            <person name="Beeman R.W."/>
            <person name="Zhu Q."/>
            <person name="Hogenkamp D."/>
            <person name="Dixit R."/>
            <person name="Oppert B."/>
            <person name="Jiang H."/>
            <person name="Zou Z."/>
            <person name="Marshall J."/>
            <person name="Elpidina E."/>
            <person name="Vinokurov K."/>
            <person name="Oppert C."/>
            <person name="Zou Z."/>
            <person name="Evans J."/>
            <person name="Lu Z."/>
            <person name="Zhao P."/>
            <person name="Sumathipala N."/>
            <person name="Altincicek B."/>
            <person name="Vilcinskas A."/>
            <person name="Williams M."/>
            <person name="Hultmark D."/>
            <person name="Hetru C."/>
            <person name="Jiang H."/>
            <person name="Grimmelikhuijzen C.J."/>
            <person name="Hauser F."/>
            <person name="Cazzamali G."/>
            <person name="Williamson M."/>
            <person name="Park Y."/>
            <person name="Li B."/>
            <person name="Tanaka Y."/>
            <person name="Predel R."/>
            <person name="Neupert S."/>
            <person name="Schachtner J."/>
            <person name="Verleyen P."/>
            <person name="Raible F."/>
            <person name="Bork P."/>
            <person name="Friedrich M."/>
            <person name="Walden K.K."/>
            <person name="Robertson H.M."/>
            <person name="Angeli S."/>
            <person name="Foret S."/>
            <person name="Bucher G."/>
            <person name="Schuetz S."/>
            <person name="Maleszka R."/>
            <person name="Wimmer E.A."/>
            <person name="Beeman R.W."/>
            <person name="Lorenzen M."/>
            <person name="Tomoyasu Y."/>
            <person name="Miller S.C."/>
            <person name="Grossmann D."/>
            <person name="Bucher G."/>
        </authorList>
    </citation>
    <scope>NUCLEOTIDE SEQUENCE [LARGE SCALE GENOMIC DNA]</scope>
    <source>
        <strain evidence="2 3">Georgia GA2</strain>
    </source>
</reference>
<evidence type="ECO:0000313" key="2">
    <source>
        <dbReference type="EMBL" id="EFA13407.1"/>
    </source>
</evidence>
<dbReference type="HOGENOM" id="CLU_3144653_0_0_1"/>
<dbReference type="InParanoid" id="D7GXJ7"/>
<dbReference type="Proteomes" id="UP000007266">
    <property type="component" value="Unassembled WGS sequence"/>
</dbReference>
<feature type="region of interest" description="Disordered" evidence="1">
    <location>
        <begin position="1"/>
        <end position="49"/>
    </location>
</feature>
<dbReference type="AlphaFoldDB" id="D7GXJ7"/>
<protein>
    <submittedName>
        <fullName evidence="2">Uncharacterized protein</fullName>
    </submittedName>
</protein>
<name>D7GXJ7_TRICA</name>
<keyword evidence="3" id="KW-1185">Reference proteome</keyword>